<protein>
    <submittedName>
        <fullName evidence="1">Uncharacterized protein</fullName>
    </submittedName>
</protein>
<comment type="caution">
    <text evidence="1">The sequence shown here is derived from an EMBL/GenBank/DDBJ whole genome shotgun (WGS) entry which is preliminary data.</text>
</comment>
<evidence type="ECO:0000313" key="2">
    <source>
        <dbReference type="Proteomes" id="UP001242368"/>
    </source>
</evidence>
<dbReference type="EMBL" id="JAUFQU010000001">
    <property type="protein sequence ID" value="MDN3706958.1"/>
    <property type="molecule type" value="Genomic_DNA"/>
</dbReference>
<name>A0ABT8CTK5_9FLAO</name>
<dbReference type="Proteomes" id="UP001242368">
    <property type="component" value="Unassembled WGS sequence"/>
</dbReference>
<organism evidence="1 2">
    <name type="scientific">Paenimyroides ceti</name>
    <dbReference type="NCBI Taxonomy" id="395087"/>
    <lineage>
        <taxon>Bacteria</taxon>
        <taxon>Pseudomonadati</taxon>
        <taxon>Bacteroidota</taxon>
        <taxon>Flavobacteriia</taxon>
        <taxon>Flavobacteriales</taxon>
        <taxon>Flavobacteriaceae</taxon>
        <taxon>Paenimyroides</taxon>
    </lineage>
</organism>
<gene>
    <name evidence="1" type="ORF">QW060_07400</name>
</gene>
<evidence type="ECO:0000313" key="1">
    <source>
        <dbReference type="EMBL" id="MDN3706958.1"/>
    </source>
</evidence>
<dbReference type="PROSITE" id="PS51257">
    <property type="entry name" value="PROKAR_LIPOPROTEIN"/>
    <property type="match status" value="1"/>
</dbReference>
<reference evidence="2" key="1">
    <citation type="journal article" date="2019" name="Int. J. Syst. Evol. Microbiol.">
        <title>The Global Catalogue of Microorganisms (GCM) 10K type strain sequencing project: providing services to taxonomists for standard genome sequencing and annotation.</title>
        <authorList>
            <consortium name="The Broad Institute Genomics Platform"/>
            <consortium name="The Broad Institute Genome Sequencing Center for Infectious Disease"/>
            <person name="Wu L."/>
            <person name="Ma J."/>
        </authorList>
    </citation>
    <scope>NUCLEOTIDE SEQUENCE [LARGE SCALE GENOMIC DNA]</scope>
    <source>
        <strain evidence="2">CECT 7184</strain>
    </source>
</reference>
<sequence>MRMLISIIGILALSSCESSDTCHCEVYKKVFDDNGVVINLQYQGSRDGNCNSLTDRDDDNYEYDTISCD</sequence>
<proteinExistence type="predicted"/>
<dbReference type="RefSeq" id="WP_290363006.1">
    <property type="nucleotide sequence ID" value="NZ_JAUFQU010000001.1"/>
</dbReference>
<accession>A0ABT8CTK5</accession>
<keyword evidence="2" id="KW-1185">Reference proteome</keyword>